<keyword evidence="2" id="KW-0378">Hydrolase</keyword>
<dbReference type="HOGENOM" id="CLU_089876_12_1_1"/>
<protein>
    <submittedName>
        <fullName evidence="5">Acyl-CoA thioesterase</fullName>
    </submittedName>
</protein>
<dbReference type="Gene3D" id="3.10.129.10">
    <property type="entry name" value="Hotdog Thioesterase"/>
    <property type="match status" value="1"/>
</dbReference>
<dbReference type="OMA" id="KQIMRAM"/>
<sequence length="169" mass="18376">MSAKPSRVLSFVRSVWKDFLDTEAFDYHLLSTLQVTRAVPGLVECSLELQKYHLNRMGRLHGGCIAALTDLGGGLALASRGLFSSGVSIDMNQTFLATGGGLGSRIFIHAKCDRLGSNIAFTSVDFLNESLKVFAKGRHTKFVKGSLGDPRNQLDLDDEPEEHASEFSA</sequence>
<name>B6JWX7_SCHJY</name>
<dbReference type="InterPro" id="IPR029069">
    <property type="entry name" value="HotDog_dom_sf"/>
</dbReference>
<evidence type="ECO:0000313" key="5">
    <source>
        <dbReference type="EMBL" id="EEB05878.1"/>
    </source>
</evidence>
<dbReference type="CDD" id="cd03443">
    <property type="entry name" value="PaaI_thioesterase"/>
    <property type="match status" value="1"/>
</dbReference>
<feature type="domain" description="Thioesterase" evidence="4">
    <location>
        <begin position="57"/>
        <end position="132"/>
    </location>
</feature>
<dbReference type="Pfam" id="PF03061">
    <property type="entry name" value="4HBT"/>
    <property type="match status" value="1"/>
</dbReference>
<dbReference type="EMBL" id="KE651166">
    <property type="protein sequence ID" value="EEB05878.1"/>
    <property type="molecule type" value="Genomic_DNA"/>
</dbReference>
<dbReference type="InterPro" id="IPR006683">
    <property type="entry name" value="Thioestr_dom"/>
</dbReference>
<evidence type="ECO:0000256" key="2">
    <source>
        <dbReference type="ARBA" id="ARBA00022801"/>
    </source>
</evidence>
<evidence type="ECO:0000256" key="3">
    <source>
        <dbReference type="SAM" id="MobiDB-lite"/>
    </source>
</evidence>
<evidence type="ECO:0000313" key="6">
    <source>
        <dbReference type="JaponicusDB" id="SJAG_00902"/>
    </source>
</evidence>
<gene>
    <name evidence="6" type="primary">the13</name>
    <name evidence="5" type="ORF">SJAG_00902</name>
</gene>
<dbReference type="RefSeq" id="XP_002172171.1">
    <property type="nucleotide sequence ID" value="XM_002172135.2"/>
</dbReference>
<dbReference type="PANTHER" id="PTHR21660:SF1">
    <property type="entry name" value="ACYL-COENZYME A THIOESTERASE 13"/>
    <property type="match status" value="1"/>
</dbReference>
<dbReference type="PANTHER" id="PTHR21660">
    <property type="entry name" value="THIOESTERASE SUPERFAMILY MEMBER-RELATED"/>
    <property type="match status" value="1"/>
</dbReference>
<dbReference type="GeneID" id="7051994"/>
<dbReference type="FunFam" id="3.10.129.10:FF:000033">
    <property type="entry name" value="acyl-coenzyme A thioesterase 13"/>
    <property type="match status" value="1"/>
</dbReference>
<dbReference type="eggNOG" id="KOG3328">
    <property type="taxonomic scope" value="Eukaryota"/>
</dbReference>
<dbReference type="GO" id="GO:0047617">
    <property type="term" value="F:fatty acyl-CoA hydrolase activity"/>
    <property type="evidence" value="ECO:0000318"/>
    <property type="project" value="GO_Central"/>
</dbReference>
<dbReference type="STRING" id="402676.B6JWX7"/>
<keyword evidence="7" id="KW-1185">Reference proteome</keyword>
<comment type="similarity">
    <text evidence="1">Belongs to the thioesterase PaaI family.</text>
</comment>
<evidence type="ECO:0000259" key="4">
    <source>
        <dbReference type="Pfam" id="PF03061"/>
    </source>
</evidence>
<evidence type="ECO:0000256" key="1">
    <source>
        <dbReference type="ARBA" id="ARBA00008324"/>
    </source>
</evidence>
<dbReference type="Proteomes" id="UP000001744">
    <property type="component" value="Unassembled WGS sequence"/>
</dbReference>
<dbReference type="VEuPathDB" id="FungiDB:SJAG_00902"/>
<feature type="region of interest" description="Disordered" evidence="3">
    <location>
        <begin position="150"/>
        <end position="169"/>
    </location>
</feature>
<dbReference type="OrthoDB" id="46529at2759"/>
<dbReference type="JaponicusDB" id="SJAG_00902">
    <property type="gene designation" value="the13"/>
</dbReference>
<dbReference type="InterPro" id="IPR039298">
    <property type="entry name" value="ACOT13"/>
</dbReference>
<organism evidence="5 7">
    <name type="scientific">Schizosaccharomyces japonicus (strain yFS275 / FY16936)</name>
    <name type="common">Fission yeast</name>
    <dbReference type="NCBI Taxonomy" id="402676"/>
    <lineage>
        <taxon>Eukaryota</taxon>
        <taxon>Fungi</taxon>
        <taxon>Dikarya</taxon>
        <taxon>Ascomycota</taxon>
        <taxon>Taphrinomycotina</taxon>
        <taxon>Schizosaccharomycetes</taxon>
        <taxon>Schizosaccharomycetales</taxon>
        <taxon>Schizosaccharomycetaceae</taxon>
        <taxon>Schizosaccharomyces</taxon>
    </lineage>
</organism>
<dbReference type="AlphaFoldDB" id="B6JWX7"/>
<evidence type="ECO:0000313" key="7">
    <source>
        <dbReference type="Proteomes" id="UP000001744"/>
    </source>
</evidence>
<reference evidence="5 7" key="1">
    <citation type="journal article" date="2011" name="Science">
        <title>Comparative functional genomics of the fission yeasts.</title>
        <authorList>
            <person name="Rhind N."/>
            <person name="Chen Z."/>
            <person name="Yassour M."/>
            <person name="Thompson D.A."/>
            <person name="Haas B.J."/>
            <person name="Habib N."/>
            <person name="Wapinski I."/>
            <person name="Roy S."/>
            <person name="Lin M.F."/>
            <person name="Heiman D.I."/>
            <person name="Young S.K."/>
            <person name="Furuya K."/>
            <person name="Guo Y."/>
            <person name="Pidoux A."/>
            <person name="Chen H.M."/>
            <person name="Robbertse B."/>
            <person name="Goldberg J.M."/>
            <person name="Aoki K."/>
            <person name="Bayne E.H."/>
            <person name="Berlin A.M."/>
            <person name="Desjardins C.A."/>
            <person name="Dobbs E."/>
            <person name="Dukaj L."/>
            <person name="Fan L."/>
            <person name="FitzGerald M.G."/>
            <person name="French C."/>
            <person name="Gujja S."/>
            <person name="Hansen K."/>
            <person name="Keifenheim D."/>
            <person name="Levin J.Z."/>
            <person name="Mosher R.A."/>
            <person name="Mueller C.A."/>
            <person name="Pfiffner J."/>
            <person name="Priest M."/>
            <person name="Russ C."/>
            <person name="Smialowska A."/>
            <person name="Swoboda P."/>
            <person name="Sykes S.M."/>
            <person name="Vaughn M."/>
            <person name="Vengrova S."/>
            <person name="Yoder R."/>
            <person name="Zeng Q."/>
            <person name="Allshire R."/>
            <person name="Baulcombe D."/>
            <person name="Birren B.W."/>
            <person name="Brown W."/>
            <person name="Ekwall K."/>
            <person name="Kellis M."/>
            <person name="Leatherwood J."/>
            <person name="Levin H."/>
            <person name="Margalit H."/>
            <person name="Martienssen R."/>
            <person name="Nieduszynski C.A."/>
            <person name="Spatafora J.W."/>
            <person name="Friedman N."/>
            <person name="Dalgaard J.Z."/>
            <person name="Baumann P."/>
            <person name="Niki H."/>
            <person name="Regev A."/>
            <person name="Nusbaum C."/>
        </authorList>
    </citation>
    <scope>NUCLEOTIDE SEQUENCE [LARGE SCALE GENOMIC DNA]</scope>
    <source>
        <strain evidence="7">yFS275 / FY16936</strain>
    </source>
</reference>
<proteinExistence type="inferred from homology"/>
<dbReference type="SUPFAM" id="SSF54637">
    <property type="entry name" value="Thioesterase/thiol ester dehydrase-isomerase"/>
    <property type="match status" value="1"/>
</dbReference>
<accession>B6JWX7</accession>